<name>A0A1V4AYS2_9PAST</name>
<evidence type="ECO:0000313" key="2">
    <source>
        <dbReference type="Proteomes" id="UP000254329"/>
    </source>
</evidence>
<sequence>MKLCRCPVCHSDIHLDQLLEDDAGREILTILTQLKGNNARAIVNYIALFRPEKSALSNSRALKLMQEVLVLYKPSPLLAHALSETANSVMKKRRDKQNTAPLNNHNYLKQVYESAKPLFTVVRNEQNEEEIQSQAQQAKAQEDKRIDDIQYVDRFVRMGRTDIVQNTPEYQVWLQWKEAQQQ</sequence>
<dbReference type="AlphaFoldDB" id="A0A1V4AYS2"/>
<reference evidence="1 2" key="1">
    <citation type="submission" date="2018-06" db="EMBL/GenBank/DDBJ databases">
        <authorList>
            <consortium name="Pathogen Informatics"/>
            <person name="Doyle S."/>
        </authorList>
    </citation>
    <scope>NUCLEOTIDE SEQUENCE [LARGE SCALE GENOMIC DNA]</scope>
    <source>
        <strain evidence="1 2">NCTC1659</strain>
    </source>
</reference>
<evidence type="ECO:0000313" key="1">
    <source>
        <dbReference type="EMBL" id="STO59188.1"/>
    </source>
</evidence>
<accession>A0A1V4AYS2</accession>
<protein>
    <submittedName>
        <fullName evidence="1">Uncharacterized protein</fullName>
    </submittedName>
</protein>
<dbReference type="Proteomes" id="UP000254329">
    <property type="component" value="Unassembled WGS sequence"/>
</dbReference>
<dbReference type="EMBL" id="UGHF01000001">
    <property type="protein sequence ID" value="STO59188.1"/>
    <property type="molecule type" value="Genomic_DNA"/>
</dbReference>
<organism evidence="1 2">
    <name type="scientific">Canicola haemoglobinophilus</name>
    <dbReference type="NCBI Taxonomy" id="733"/>
    <lineage>
        <taxon>Bacteria</taxon>
        <taxon>Pseudomonadati</taxon>
        <taxon>Pseudomonadota</taxon>
        <taxon>Gammaproteobacteria</taxon>
        <taxon>Pasteurellales</taxon>
        <taxon>Pasteurellaceae</taxon>
        <taxon>Canicola</taxon>
    </lineage>
</organism>
<gene>
    <name evidence="1" type="ORF">NCTC1659_00433</name>
</gene>
<keyword evidence="2" id="KW-1185">Reference proteome</keyword>
<proteinExistence type="predicted"/>
<dbReference type="RefSeq" id="WP_078219298.1">
    <property type="nucleotide sequence ID" value="NZ_MUXZ01000044.1"/>
</dbReference>
<dbReference type="STRING" id="733.B0186_10405"/>